<organism evidence="2 3">
    <name type="scientific">Catenuloplanes niger</name>
    <dbReference type="NCBI Taxonomy" id="587534"/>
    <lineage>
        <taxon>Bacteria</taxon>
        <taxon>Bacillati</taxon>
        <taxon>Actinomycetota</taxon>
        <taxon>Actinomycetes</taxon>
        <taxon>Micromonosporales</taxon>
        <taxon>Micromonosporaceae</taxon>
        <taxon>Catenuloplanes</taxon>
    </lineage>
</organism>
<protein>
    <recommendedName>
        <fullName evidence="1">HD domain-containing protein</fullName>
    </recommendedName>
</protein>
<comment type="caution">
    <text evidence="2">The sequence shown here is derived from an EMBL/GenBank/DDBJ whole genome shotgun (WGS) entry which is preliminary data.</text>
</comment>
<dbReference type="SUPFAM" id="SSF109604">
    <property type="entry name" value="HD-domain/PDEase-like"/>
    <property type="match status" value="1"/>
</dbReference>
<dbReference type="InterPro" id="IPR006674">
    <property type="entry name" value="HD_domain"/>
</dbReference>
<dbReference type="Proteomes" id="UP001183629">
    <property type="component" value="Unassembled WGS sequence"/>
</dbReference>
<gene>
    <name evidence="2" type="ORF">J2S44_007631</name>
</gene>
<dbReference type="Pfam" id="PF01966">
    <property type="entry name" value="HD"/>
    <property type="match status" value="1"/>
</dbReference>
<dbReference type="PANTHER" id="PTHR35569">
    <property type="entry name" value="CYANAMIDE HYDRATASE DDI2-RELATED"/>
    <property type="match status" value="1"/>
</dbReference>
<evidence type="ECO:0000313" key="3">
    <source>
        <dbReference type="Proteomes" id="UP001183629"/>
    </source>
</evidence>
<name>A0AAE3ZYX0_9ACTN</name>
<evidence type="ECO:0000313" key="2">
    <source>
        <dbReference type="EMBL" id="MDR7327381.1"/>
    </source>
</evidence>
<dbReference type="AlphaFoldDB" id="A0AAE3ZYX0"/>
<keyword evidence="3" id="KW-1185">Reference proteome</keyword>
<dbReference type="Gene3D" id="1.10.3210.10">
    <property type="entry name" value="Hypothetical protein af1432"/>
    <property type="match status" value="1"/>
</dbReference>
<feature type="domain" description="HD" evidence="1">
    <location>
        <begin position="34"/>
        <end position="119"/>
    </location>
</feature>
<accession>A0AAE3ZYX0</accession>
<proteinExistence type="predicted"/>
<reference evidence="2 3" key="1">
    <citation type="submission" date="2023-07" db="EMBL/GenBank/DDBJ databases">
        <title>Sequencing the genomes of 1000 actinobacteria strains.</title>
        <authorList>
            <person name="Klenk H.-P."/>
        </authorList>
    </citation>
    <scope>NUCLEOTIDE SEQUENCE [LARGE SCALE GENOMIC DNA]</scope>
    <source>
        <strain evidence="2 3">DSM 44711</strain>
    </source>
</reference>
<dbReference type="EMBL" id="JAVDYC010000001">
    <property type="protein sequence ID" value="MDR7327381.1"/>
    <property type="molecule type" value="Genomic_DNA"/>
</dbReference>
<dbReference type="PANTHER" id="PTHR35569:SF1">
    <property type="entry name" value="CYANAMIDE HYDRATASE DDI2-RELATED"/>
    <property type="match status" value="1"/>
</dbReference>
<evidence type="ECO:0000259" key="1">
    <source>
        <dbReference type="Pfam" id="PF01966"/>
    </source>
</evidence>
<sequence length="214" mass="23127">MDQFGEVAGVRVPRTRLARETTAFARDTMPAVLVNHVMRTYLFGAIQLRRTGTAFDEEIAFVGCLLHDLGLLESFWSPAERFEVDGADAARRFLAGRGTPAETVDVVWDAIALHTSGGIALRKRPEIAIVALGSGLDFAGMGLEHLPDGALGEILSAYPRLGFKRDALDTMVALCAGKPAGVMMHYFAEVGRRHIPGFGLPTVDDVLMAAPFDE</sequence>
<dbReference type="RefSeq" id="WP_310424654.1">
    <property type="nucleotide sequence ID" value="NZ_JAVDYC010000001.1"/>
</dbReference>